<keyword evidence="2" id="KW-1185">Reference proteome</keyword>
<evidence type="ECO:0008006" key="3">
    <source>
        <dbReference type="Google" id="ProtNLM"/>
    </source>
</evidence>
<dbReference type="Gene3D" id="3.30.1390.10">
    <property type="match status" value="1"/>
</dbReference>
<dbReference type="Proteomes" id="UP000656732">
    <property type="component" value="Unassembled WGS sequence"/>
</dbReference>
<dbReference type="InterPro" id="IPR014719">
    <property type="entry name" value="Ribosomal_bL12_C/ClpS-like"/>
</dbReference>
<dbReference type="AlphaFoldDB" id="A0A918EVC1"/>
<name>A0A918EVC1_9ACTN</name>
<protein>
    <recommendedName>
        <fullName evidence="3">Ribosomal protein L7/L12 C-terminal domain-containing protein</fullName>
    </recommendedName>
</protein>
<dbReference type="RefSeq" id="WP_189557365.1">
    <property type="nucleotide sequence ID" value="NZ_BMTE01000009.1"/>
</dbReference>
<reference evidence="1" key="1">
    <citation type="journal article" date="2014" name="Int. J. Syst. Evol. Microbiol.">
        <title>Complete genome sequence of Corynebacterium casei LMG S-19264T (=DSM 44701T), isolated from a smear-ripened cheese.</title>
        <authorList>
            <consortium name="US DOE Joint Genome Institute (JGI-PGF)"/>
            <person name="Walter F."/>
            <person name="Albersmeier A."/>
            <person name="Kalinowski J."/>
            <person name="Ruckert C."/>
        </authorList>
    </citation>
    <scope>NUCLEOTIDE SEQUENCE</scope>
    <source>
        <strain evidence="1">JCM 4403</strain>
    </source>
</reference>
<gene>
    <name evidence="1" type="ORF">GCM10010280_19720</name>
</gene>
<evidence type="ECO:0000313" key="1">
    <source>
        <dbReference type="EMBL" id="GGQ73467.1"/>
    </source>
</evidence>
<reference evidence="1" key="2">
    <citation type="submission" date="2020-09" db="EMBL/GenBank/DDBJ databases">
        <authorList>
            <person name="Sun Q."/>
            <person name="Ohkuma M."/>
        </authorList>
    </citation>
    <scope>NUCLEOTIDE SEQUENCE</scope>
    <source>
        <strain evidence="1">JCM 4403</strain>
    </source>
</reference>
<comment type="caution">
    <text evidence="1">The sequence shown here is derived from an EMBL/GenBank/DDBJ whole genome shotgun (WGS) entry which is preliminary data.</text>
</comment>
<sequence>MDIAILFLTCLVIAGVMTLQTALSRAERRAVRVERKLDLILGHLGLEEEIPGKDEIIGLVRAGKQVQAIKLYRETTGADLLEAKQAVDRLV</sequence>
<accession>A0A918EVC1</accession>
<dbReference type="EMBL" id="BMTU01000003">
    <property type="protein sequence ID" value="GGQ73467.1"/>
    <property type="molecule type" value="Genomic_DNA"/>
</dbReference>
<proteinExistence type="predicted"/>
<evidence type="ECO:0000313" key="2">
    <source>
        <dbReference type="Proteomes" id="UP000656732"/>
    </source>
</evidence>
<organism evidence="1 2">
    <name type="scientific">Streptomyces pilosus</name>
    <dbReference type="NCBI Taxonomy" id="28893"/>
    <lineage>
        <taxon>Bacteria</taxon>
        <taxon>Bacillati</taxon>
        <taxon>Actinomycetota</taxon>
        <taxon>Actinomycetes</taxon>
        <taxon>Kitasatosporales</taxon>
        <taxon>Streptomycetaceae</taxon>
        <taxon>Streptomyces</taxon>
    </lineage>
</organism>